<dbReference type="InterPro" id="IPR029063">
    <property type="entry name" value="SAM-dependent_MTases_sf"/>
</dbReference>
<gene>
    <name evidence="2" type="ORF">JIG36_09835</name>
</gene>
<keyword evidence="3" id="KW-1185">Reference proteome</keyword>
<reference evidence="2 3" key="1">
    <citation type="submission" date="2021-01" db="EMBL/GenBank/DDBJ databases">
        <title>Actinoplanes sp. nov. LDG1-06 isolated from lichen.</title>
        <authorList>
            <person name="Saeng-In P."/>
            <person name="Phongsopitanun W."/>
            <person name="Kanchanasin P."/>
            <person name="Yuki M."/>
            <person name="Kudo T."/>
            <person name="Ohkuma M."/>
            <person name="Tanasupawat S."/>
        </authorList>
    </citation>
    <scope>NUCLEOTIDE SEQUENCE [LARGE SCALE GENOMIC DNA]</scope>
    <source>
        <strain evidence="2 3">LDG1-06</strain>
    </source>
</reference>
<dbReference type="SUPFAM" id="SSF53335">
    <property type="entry name" value="S-adenosyl-L-methionine-dependent methyltransferases"/>
    <property type="match status" value="1"/>
</dbReference>
<dbReference type="Proteomes" id="UP000632138">
    <property type="component" value="Unassembled WGS sequence"/>
</dbReference>
<name>A0ABS2A7N4_9ACTN</name>
<feature type="domain" description="Histidine-specific methyltransferase SAM-dependent" evidence="1">
    <location>
        <begin position="86"/>
        <end position="316"/>
    </location>
</feature>
<accession>A0ABS2A7N4</accession>
<dbReference type="InterPro" id="IPR019257">
    <property type="entry name" value="MeTrfase_dom"/>
</dbReference>
<dbReference type="EMBL" id="JAENHP010000002">
    <property type="protein sequence ID" value="MBM2615855.1"/>
    <property type="molecule type" value="Genomic_DNA"/>
</dbReference>
<dbReference type="Pfam" id="PF10017">
    <property type="entry name" value="Methyltransf_33"/>
    <property type="match status" value="1"/>
</dbReference>
<dbReference type="RefSeq" id="WP_203375704.1">
    <property type="nucleotide sequence ID" value="NZ_JAENHP010000002.1"/>
</dbReference>
<comment type="caution">
    <text evidence="2">The sequence shown here is derived from an EMBL/GenBank/DDBJ whole genome shotgun (WGS) entry which is preliminary data.</text>
</comment>
<protein>
    <submittedName>
        <fullName evidence="2">L-histidine N(Alpha)-methyltransferase</fullName>
    </submittedName>
</protein>
<evidence type="ECO:0000313" key="3">
    <source>
        <dbReference type="Proteomes" id="UP000632138"/>
    </source>
</evidence>
<organism evidence="2 3">
    <name type="scientific">Paractinoplanes ovalisporus</name>
    <dbReference type="NCBI Taxonomy" id="2810368"/>
    <lineage>
        <taxon>Bacteria</taxon>
        <taxon>Bacillati</taxon>
        <taxon>Actinomycetota</taxon>
        <taxon>Actinomycetes</taxon>
        <taxon>Micromonosporales</taxon>
        <taxon>Micromonosporaceae</taxon>
        <taxon>Paractinoplanes</taxon>
    </lineage>
</organism>
<dbReference type="Gene3D" id="3.40.50.150">
    <property type="entry name" value="Vaccinia Virus protein VP39"/>
    <property type="match status" value="1"/>
</dbReference>
<evidence type="ECO:0000259" key="1">
    <source>
        <dbReference type="Pfam" id="PF10017"/>
    </source>
</evidence>
<evidence type="ECO:0000313" key="2">
    <source>
        <dbReference type="EMBL" id="MBM2615855.1"/>
    </source>
</evidence>
<sequence length="323" mass="34979">MAGDALSETDPVRPNCTSYFEHGHRRPLIDGIADGRVPLKFAYAGSAAFTHDQYASTTGYADMMTSAQRESDVLFASGACAPALSGVVEVGPGNGRHSVALLDRLRAGGLGIRRYLGLDFSATLLGISSDRLRRCLPPELRVDTAVWDMEGAPTAVVENWRPDGRPVLACLVGHTVGNFEDPVQAMRNLAGLLRPSDVLLASVLLRPMPVAAGLSMSAYRTEEFRQAALEPMFAAGMKAGELEFTVDYRDGAFVGEVTLLRSARLDGVNLPSGYRFRCFMSRRFESADVVHLFESAGWAICSAFVDQDSDHMTVVASRAEELR</sequence>
<proteinExistence type="predicted"/>